<dbReference type="PROSITE" id="PS50928">
    <property type="entry name" value="ABC_TM1"/>
    <property type="match status" value="1"/>
</dbReference>
<evidence type="ECO:0000256" key="4">
    <source>
        <dbReference type="ARBA" id="ARBA00022692"/>
    </source>
</evidence>
<organism evidence="9 10">
    <name type="scientific">Kribbella caucasensis</name>
    <dbReference type="NCBI Taxonomy" id="2512215"/>
    <lineage>
        <taxon>Bacteria</taxon>
        <taxon>Bacillati</taxon>
        <taxon>Actinomycetota</taxon>
        <taxon>Actinomycetes</taxon>
        <taxon>Propionibacteriales</taxon>
        <taxon>Kribbellaceae</taxon>
        <taxon>Kribbella</taxon>
    </lineage>
</organism>
<dbReference type="Gene3D" id="1.10.3720.10">
    <property type="entry name" value="MetI-like"/>
    <property type="match status" value="1"/>
</dbReference>
<keyword evidence="10" id="KW-1185">Reference proteome</keyword>
<feature type="transmembrane region" description="Helical" evidence="7">
    <location>
        <begin position="9"/>
        <end position="30"/>
    </location>
</feature>
<dbReference type="InterPro" id="IPR000515">
    <property type="entry name" value="MetI-like"/>
</dbReference>
<evidence type="ECO:0000256" key="7">
    <source>
        <dbReference type="RuleBase" id="RU363032"/>
    </source>
</evidence>
<keyword evidence="2 7" id="KW-0813">Transport</keyword>
<reference evidence="9 10" key="1">
    <citation type="submission" date="2019-03" db="EMBL/GenBank/DDBJ databases">
        <title>Genomic Encyclopedia of Type Strains, Phase III (KMG-III): the genomes of soil and plant-associated and newly described type strains.</title>
        <authorList>
            <person name="Whitman W."/>
        </authorList>
    </citation>
    <scope>NUCLEOTIDE SEQUENCE [LARGE SCALE GENOMIC DNA]</scope>
    <source>
        <strain evidence="9 10">VKM Ac-2527</strain>
    </source>
</reference>
<dbReference type="EMBL" id="SNWQ01000003">
    <property type="protein sequence ID" value="TDO51275.1"/>
    <property type="molecule type" value="Genomic_DNA"/>
</dbReference>
<dbReference type="GO" id="GO:0055085">
    <property type="term" value="P:transmembrane transport"/>
    <property type="evidence" value="ECO:0007669"/>
    <property type="project" value="InterPro"/>
</dbReference>
<feature type="transmembrane region" description="Helical" evidence="7">
    <location>
        <begin position="153"/>
        <end position="174"/>
    </location>
</feature>
<sequence>MIRYAANRVLGALGVLLVASVVTFSIFQLLPRVTKVDMAFYYTGRNTSPAQAAAVSERFGFDKPVWEQYWTWLSGIVTGRDLGDGVSAVHCAAPCLGYSFRQNRSVTEMLVQAFPVTLSIVIGAAVLWLAGGVAAGVIAAARRGSWFDRGSTVISLLGVSIPEFFSGMLLIYALTAGPSWLRWYSGGITYVPFTQDPVRWAVNLLPVWFCLAFLITAVYTRWTRAAMLETMSEDFITTAKAKGLRRRTVVGKHGLRAVIPTVVTLAGLDLGALLGGVIIVEYLFSFPGLGRLAYDGISTKDLPVIMGTTLFAAFLIVVANVVVDACYAILDPRVRHGG</sequence>
<evidence type="ECO:0000313" key="10">
    <source>
        <dbReference type="Proteomes" id="UP000295388"/>
    </source>
</evidence>
<feature type="transmembrane region" description="Helical" evidence="7">
    <location>
        <begin position="304"/>
        <end position="330"/>
    </location>
</feature>
<dbReference type="InterPro" id="IPR035906">
    <property type="entry name" value="MetI-like_sf"/>
</dbReference>
<feature type="domain" description="ABC transmembrane type-1" evidence="8">
    <location>
        <begin position="114"/>
        <end position="327"/>
    </location>
</feature>
<dbReference type="SUPFAM" id="SSF161098">
    <property type="entry name" value="MetI-like"/>
    <property type="match status" value="1"/>
</dbReference>
<dbReference type="InterPro" id="IPR045621">
    <property type="entry name" value="BPD_transp_1_N"/>
</dbReference>
<dbReference type="AlphaFoldDB" id="A0A4R6KLL3"/>
<evidence type="ECO:0000313" key="9">
    <source>
        <dbReference type="EMBL" id="TDO51275.1"/>
    </source>
</evidence>
<evidence type="ECO:0000256" key="5">
    <source>
        <dbReference type="ARBA" id="ARBA00022989"/>
    </source>
</evidence>
<dbReference type="GO" id="GO:0005886">
    <property type="term" value="C:plasma membrane"/>
    <property type="evidence" value="ECO:0007669"/>
    <property type="project" value="UniProtKB-SubCell"/>
</dbReference>
<name>A0A4R6KLL3_9ACTN</name>
<evidence type="ECO:0000256" key="6">
    <source>
        <dbReference type="ARBA" id="ARBA00023136"/>
    </source>
</evidence>
<dbReference type="Pfam" id="PF00528">
    <property type="entry name" value="BPD_transp_1"/>
    <property type="match status" value="1"/>
</dbReference>
<dbReference type="Pfam" id="PF19300">
    <property type="entry name" value="BPD_transp_1_N"/>
    <property type="match status" value="1"/>
</dbReference>
<keyword evidence="5 7" id="KW-1133">Transmembrane helix</keyword>
<evidence type="ECO:0000256" key="2">
    <source>
        <dbReference type="ARBA" id="ARBA00022448"/>
    </source>
</evidence>
<keyword evidence="4 7" id="KW-0812">Transmembrane</keyword>
<dbReference type="PANTHER" id="PTHR43163:SF6">
    <property type="entry name" value="DIPEPTIDE TRANSPORT SYSTEM PERMEASE PROTEIN DPPB-RELATED"/>
    <property type="match status" value="1"/>
</dbReference>
<accession>A0A4R6KLL3</accession>
<dbReference type="PANTHER" id="PTHR43163">
    <property type="entry name" value="DIPEPTIDE TRANSPORT SYSTEM PERMEASE PROTEIN DPPB-RELATED"/>
    <property type="match status" value="1"/>
</dbReference>
<comment type="subcellular location">
    <subcellularLocation>
        <location evidence="1 7">Cell membrane</location>
        <topology evidence="1 7">Multi-pass membrane protein</topology>
    </subcellularLocation>
</comment>
<dbReference type="RefSeq" id="WP_305000393.1">
    <property type="nucleotide sequence ID" value="NZ_SNWQ01000003.1"/>
</dbReference>
<comment type="caution">
    <text evidence="9">The sequence shown here is derived from an EMBL/GenBank/DDBJ whole genome shotgun (WGS) entry which is preliminary data.</text>
</comment>
<dbReference type="Proteomes" id="UP000295388">
    <property type="component" value="Unassembled WGS sequence"/>
</dbReference>
<gene>
    <name evidence="9" type="ORF">EV643_10312</name>
</gene>
<keyword evidence="6 7" id="KW-0472">Membrane</keyword>
<keyword evidence="3" id="KW-1003">Cell membrane</keyword>
<feature type="transmembrane region" description="Helical" evidence="7">
    <location>
        <begin position="113"/>
        <end position="141"/>
    </location>
</feature>
<proteinExistence type="inferred from homology"/>
<evidence type="ECO:0000256" key="3">
    <source>
        <dbReference type="ARBA" id="ARBA00022475"/>
    </source>
</evidence>
<evidence type="ECO:0000259" key="8">
    <source>
        <dbReference type="PROSITE" id="PS50928"/>
    </source>
</evidence>
<feature type="transmembrane region" description="Helical" evidence="7">
    <location>
        <begin position="200"/>
        <end position="222"/>
    </location>
</feature>
<evidence type="ECO:0000256" key="1">
    <source>
        <dbReference type="ARBA" id="ARBA00004651"/>
    </source>
</evidence>
<protein>
    <submittedName>
        <fullName evidence="9">Peptide/nickel transport system permease protein</fullName>
    </submittedName>
</protein>
<feature type="transmembrane region" description="Helical" evidence="7">
    <location>
        <begin position="255"/>
        <end position="284"/>
    </location>
</feature>
<comment type="similarity">
    <text evidence="7">Belongs to the binding-protein-dependent transport system permease family.</text>
</comment>